<gene>
    <name evidence="1" type="ORF">SMTD_LOCUS8242</name>
</gene>
<dbReference type="AlphaFoldDB" id="A0A183P1K6"/>
<dbReference type="STRING" id="31246.A0A183P1K6"/>
<dbReference type="GO" id="GO:0005245">
    <property type="term" value="F:voltage-gated calcium channel activity"/>
    <property type="evidence" value="ECO:0007669"/>
    <property type="project" value="TreeGrafter"/>
</dbReference>
<dbReference type="Gene3D" id="3.30.450.20">
    <property type="entry name" value="PAS domain"/>
    <property type="match status" value="1"/>
</dbReference>
<dbReference type="InterPro" id="IPR051173">
    <property type="entry name" value="Ca_channel_alpha-2/delta"/>
</dbReference>
<evidence type="ECO:0000313" key="2">
    <source>
        <dbReference type="Proteomes" id="UP000269396"/>
    </source>
</evidence>
<dbReference type="PANTHER" id="PTHR10166:SF37">
    <property type="entry name" value="STOLID, ISOFORM H"/>
    <property type="match status" value="1"/>
</dbReference>
<accession>A0A183P1K6</accession>
<evidence type="ECO:0000313" key="1">
    <source>
        <dbReference type="EMBL" id="VDP43698.1"/>
    </source>
</evidence>
<organism evidence="1 2">
    <name type="scientific">Schistosoma mattheei</name>
    <dbReference type="NCBI Taxonomy" id="31246"/>
    <lineage>
        <taxon>Eukaryota</taxon>
        <taxon>Metazoa</taxon>
        <taxon>Spiralia</taxon>
        <taxon>Lophotrochozoa</taxon>
        <taxon>Platyhelminthes</taxon>
        <taxon>Trematoda</taxon>
        <taxon>Digenea</taxon>
        <taxon>Strigeidida</taxon>
        <taxon>Schistosomatoidea</taxon>
        <taxon>Schistosomatidae</taxon>
        <taxon>Schistosoma</taxon>
    </lineage>
</organism>
<name>A0A183P1K6_9TREM</name>
<dbReference type="Proteomes" id="UP000269396">
    <property type="component" value="Unassembled WGS sequence"/>
</dbReference>
<reference evidence="1 2" key="1">
    <citation type="submission" date="2018-11" db="EMBL/GenBank/DDBJ databases">
        <authorList>
            <consortium name="Pathogen Informatics"/>
        </authorList>
    </citation>
    <scope>NUCLEOTIDE SEQUENCE [LARGE SCALE GENOMIC DNA]</scope>
    <source>
        <strain>Denwood</strain>
        <strain evidence="2">Zambia</strain>
    </source>
</reference>
<proteinExistence type="predicted"/>
<sequence length="145" mass="16598">MNIPNRSFMNGFMQNMLMEPDPVRIDTMIASKEELPKMYTSVAKAVYDKTNKAKRLKEGNLLGVAGVDIPLQSFQDTLRGWKIGANNYLFAVDNNGFVLFHPDYRPVYKALLKSYYQNVDINEVEVRKDVKIDPVSFSFTNVSLH</sequence>
<dbReference type="GO" id="GO:0005891">
    <property type="term" value="C:voltage-gated calcium channel complex"/>
    <property type="evidence" value="ECO:0007669"/>
    <property type="project" value="TreeGrafter"/>
</dbReference>
<dbReference type="EMBL" id="UZAL01028787">
    <property type="protein sequence ID" value="VDP43698.1"/>
    <property type="molecule type" value="Genomic_DNA"/>
</dbReference>
<dbReference type="PANTHER" id="PTHR10166">
    <property type="entry name" value="VOLTAGE-DEPENDENT CALCIUM CHANNEL SUBUNIT ALPHA-2/DELTA-RELATED"/>
    <property type="match status" value="1"/>
</dbReference>
<keyword evidence="2" id="KW-1185">Reference proteome</keyword>
<protein>
    <submittedName>
        <fullName evidence="1">Uncharacterized protein</fullName>
    </submittedName>
</protein>
<dbReference type="CDD" id="cd18774">
    <property type="entry name" value="PDC2_HK_sensor"/>
    <property type="match status" value="1"/>
</dbReference>